<sequence length="1054" mass="112405">MLERYYNLFDPSKRYAELLFRAGDGLQSRELNEIQSTLIHRLRGVADAVLKDGNIVSGGEIVIDADAGRALLAAARIYIKGAVHEVPAAEFTIPTTGEVTLGVRLKETVITELEDPSLREPAVGVRNYQEPGAGRLKVEALWGWVSDGGADANAALPFYLVASVVDGVLQNRERPPAFDGVKQMLARYDYDANGHYLVSGLGVRFLGRRSEDGKLTFGLAAGVCNVAGFKVERPHDDRLVLDFDPDIQRVLAEPTVFAPDANGRMRINVNYAPLAQVVRVQGTRRKTVNVTHGMFSGAADTLPDAAVVQVLEVKQGATTYQVGQDYTVAGNVINWSPAGAEPAPGSAYEVTYDYITQVAATDIDEDGFTVEGFVAGTLVQVDYDWMLPRVDALVIDREGLVQRIKGVAVERNPNPPALPADLLRLCDLHLTWRAASPVRVIDSGVRAVPTYELQAMRDDIARLYGFIARDRLTQDITLREPAAKAGVFADPFRDDDLRDAGIAQSAVIVDGALRAPIAATVLGPYLEQPQMLPFALRTVLEQTARTGAMKINPYQAILPAPATVTLNPARDFWTEFQIAQAAAITETIVRGSGILSRTTVSRSTEVVSRIETAIPTLRPITVAVRAVGFGPNESVSAMRFDGVALPVPTGLKASAQGVVETSFTIPTGIAAGVKRFEIDGAGGSHGEATFEGRGTLVSQTTRERITTTITRWWWDPLAQTFTLPESQQVAAVELWFTVRGSRPVTVQIRETVAGFPTRTVLAEGRIEPSAIQTTGATRIAFDLPAWLQAGVEYALVVLTDDADTSVAIAELGKWDAAGGRWVTSQPYQVGVLLSSSNASTWTAHQDKDLAFRLLGVATSASARSVTVAQDVSVTDATDLLVLGAVDLPKSGCGARVRLTLDDGRVLSTVLGGTVSLQAPYSGKVQVAVDLTGLPDATPILAPGAQLVVGTLAESADYVSRAIPAKASFAARVIAEVFAPGTASVTAKAEAGSAGSYATLPAAAAEPVGDGWVEIEWRADGLQGVGADKITRVRLEISNSAAHRALVRNLRAVIV</sequence>
<dbReference type="Pfam" id="PF16075">
    <property type="entry name" value="DUF4815"/>
    <property type="match status" value="1"/>
</dbReference>
<dbReference type="Proteomes" id="UP000318542">
    <property type="component" value="Unassembled WGS sequence"/>
</dbReference>
<dbReference type="EMBL" id="VJOL01000055">
    <property type="protein sequence ID" value="TSE28240.1"/>
    <property type="molecule type" value="Genomic_DNA"/>
</dbReference>
<accession>A0A554WXD9</accession>
<dbReference type="AlphaFoldDB" id="A0A554WXD9"/>
<protein>
    <recommendedName>
        <fullName evidence="1">DUF4815 domain-containing protein</fullName>
    </recommendedName>
</protein>
<evidence type="ECO:0000313" key="2">
    <source>
        <dbReference type="EMBL" id="TSE28240.1"/>
    </source>
</evidence>
<keyword evidence="3" id="KW-1185">Reference proteome</keyword>
<name>A0A554WXD9_9BURK</name>
<dbReference type="RefSeq" id="WP_143903908.1">
    <property type="nucleotide sequence ID" value="NZ_VJOL01000055.1"/>
</dbReference>
<reference evidence="2 3" key="1">
    <citation type="submission" date="2019-07" db="EMBL/GenBank/DDBJ databases">
        <title>Tepidimonas thermarum AA-1 draft genome.</title>
        <authorList>
            <person name="Da Costa M.S."/>
            <person name="Froufe H.J.C."/>
            <person name="Egas C."/>
            <person name="Albuquerque L."/>
        </authorList>
    </citation>
    <scope>NUCLEOTIDE SEQUENCE [LARGE SCALE GENOMIC DNA]</scope>
    <source>
        <strain evidence="2 3">AA-1</strain>
    </source>
</reference>
<dbReference type="OrthoDB" id="2463879at2"/>
<dbReference type="InterPro" id="IPR032096">
    <property type="entry name" value="DUF4815"/>
</dbReference>
<feature type="domain" description="DUF4815" evidence="1">
    <location>
        <begin position="6"/>
        <end position="577"/>
    </location>
</feature>
<evidence type="ECO:0000259" key="1">
    <source>
        <dbReference type="Pfam" id="PF16075"/>
    </source>
</evidence>
<evidence type="ECO:0000313" key="3">
    <source>
        <dbReference type="Proteomes" id="UP000318542"/>
    </source>
</evidence>
<proteinExistence type="predicted"/>
<gene>
    <name evidence="2" type="ORF">Tther_02241</name>
</gene>
<organism evidence="2 3">
    <name type="scientific">Tepidimonas thermarum</name>
    <dbReference type="NCBI Taxonomy" id="335431"/>
    <lineage>
        <taxon>Bacteria</taxon>
        <taxon>Pseudomonadati</taxon>
        <taxon>Pseudomonadota</taxon>
        <taxon>Betaproteobacteria</taxon>
        <taxon>Burkholderiales</taxon>
        <taxon>Tepidimonas</taxon>
    </lineage>
</organism>
<comment type="caution">
    <text evidence="2">The sequence shown here is derived from an EMBL/GenBank/DDBJ whole genome shotgun (WGS) entry which is preliminary data.</text>
</comment>